<evidence type="ECO:0000256" key="1">
    <source>
        <dbReference type="ARBA" id="ARBA00004651"/>
    </source>
</evidence>
<keyword evidence="6 10" id="KW-0812">Transmembrane</keyword>
<evidence type="ECO:0000256" key="3">
    <source>
        <dbReference type="ARBA" id="ARBA00022475"/>
    </source>
</evidence>
<evidence type="ECO:0000313" key="11">
    <source>
        <dbReference type="EMBL" id="MEY8444456.1"/>
    </source>
</evidence>
<feature type="compositionally biased region" description="Acidic residues" evidence="9">
    <location>
        <begin position="288"/>
        <end position="301"/>
    </location>
</feature>
<evidence type="ECO:0000313" key="12">
    <source>
        <dbReference type="Proteomes" id="UP001565283"/>
    </source>
</evidence>
<evidence type="ECO:0000256" key="4">
    <source>
        <dbReference type="ARBA" id="ARBA00022597"/>
    </source>
</evidence>
<accession>A0ABV4D4K1</accession>
<dbReference type="Pfam" id="PF03609">
    <property type="entry name" value="EII-Sor"/>
    <property type="match status" value="1"/>
</dbReference>
<keyword evidence="2" id="KW-0813">Transport</keyword>
<feature type="transmembrane region" description="Helical" evidence="10">
    <location>
        <begin position="95"/>
        <end position="114"/>
    </location>
</feature>
<evidence type="ECO:0000256" key="9">
    <source>
        <dbReference type="SAM" id="MobiDB-lite"/>
    </source>
</evidence>
<comment type="subcellular location">
    <subcellularLocation>
        <location evidence="1">Cell membrane</location>
        <topology evidence="1">Multi-pass membrane protein</topology>
    </subcellularLocation>
</comment>
<keyword evidence="3" id="KW-1003">Cell membrane</keyword>
<feature type="transmembrane region" description="Helical" evidence="10">
    <location>
        <begin position="140"/>
        <end position="164"/>
    </location>
</feature>
<dbReference type="PROSITE" id="PS51106">
    <property type="entry name" value="PTS_EIIC_TYPE_4"/>
    <property type="match status" value="1"/>
</dbReference>
<keyword evidence="8 10" id="KW-0472">Membrane</keyword>
<keyword evidence="4 11" id="KW-0762">Sugar transport</keyword>
<dbReference type="PANTHER" id="PTHR32502">
    <property type="entry name" value="N-ACETYLGALACTOSAMINE PERMEASE II COMPONENT-RELATED"/>
    <property type="match status" value="1"/>
</dbReference>
<feature type="region of interest" description="Disordered" evidence="9">
    <location>
        <begin position="274"/>
        <end position="301"/>
    </location>
</feature>
<proteinExistence type="predicted"/>
<reference evidence="11 12" key="1">
    <citation type="submission" date="2024-03" db="EMBL/GenBank/DDBJ databases">
        <title>Mouse gut bacterial collection (mGBC) of GemPharmatech.</title>
        <authorList>
            <person name="He Y."/>
            <person name="Dong L."/>
            <person name="Wu D."/>
            <person name="Gao X."/>
            <person name="Lin Z."/>
        </authorList>
    </citation>
    <scope>NUCLEOTIDE SEQUENCE [LARGE SCALE GENOMIC DNA]</scope>
    <source>
        <strain evidence="11 12">61-15</strain>
    </source>
</reference>
<gene>
    <name evidence="11" type="ORF">AALA52_09475</name>
</gene>
<keyword evidence="7 10" id="KW-1133">Transmembrane helix</keyword>
<feature type="transmembrane region" description="Helical" evidence="10">
    <location>
        <begin position="33"/>
        <end position="52"/>
    </location>
</feature>
<comment type="caution">
    <text evidence="11">The sequence shown here is derived from an EMBL/GenBank/DDBJ whole genome shotgun (WGS) entry which is preliminary data.</text>
</comment>
<keyword evidence="5" id="KW-0598">Phosphotransferase system</keyword>
<evidence type="ECO:0000256" key="8">
    <source>
        <dbReference type="ARBA" id="ARBA00023136"/>
    </source>
</evidence>
<feature type="transmembrane region" description="Helical" evidence="10">
    <location>
        <begin position="210"/>
        <end position="228"/>
    </location>
</feature>
<evidence type="ECO:0000256" key="10">
    <source>
        <dbReference type="SAM" id="Phobius"/>
    </source>
</evidence>
<sequence length="301" mass="31727">MYMEWWQILVLTLYSGWVIFDDLGVYSGLNIPVAAGFITGLVMGDIGTGLLIGGSMQLMVLGIGTPGGASKIDAQSGAILGTAFAVSLNMNSSQALATIAVPVAALMVYTDILGRMSNTFFAHKIDSMVEKHNYKGIEGWFLAGVGAWTLSRMVPIFLALTFGSGVVEALVNVLNGGLKWLGDGLTLAGGALPAVGFAILLRFLPAKKHIAYLIIGFTLTTLLSTVFMNIQAVGGSIQDYAGAPLNGLPMLGIALLGGALAYINFKQNSTTQSTATQTMTAENTSTNFDDDFEGEIEDDEY</sequence>
<evidence type="ECO:0000256" key="2">
    <source>
        <dbReference type="ARBA" id="ARBA00022448"/>
    </source>
</evidence>
<organism evidence="11 12">
    <name type="scientific">Lactococcus ileimucosae</name>
    <dbReference type="NCBI Taxonomy" id="2941329"/>
    <lineage>
        <taxon>Bacteria</taxon>
        <taxon>Bacillati</taxon>
        <taxon>Bacillota</taxon>
        <taxon>Bacilli</taxon>
        <taxon>Lactobacillales</taxon>
        <taxon>Streptococcaceae</taxon>
        <taxon>Lactococcus</taxon>
    </lineage>
</organism>
<feature type="transmembrane region" description="Helical" evidence="10">
    <location>
        <begin position="6"/>
        <end position="26"/>
    </location>
</feature>
<keyword evidence="12" id="KW-1185">Reference proteome</keyword>
<dbReference type="InterPro" id="IPR050303">
    <property type="entry name" value="GatZ_KbaZ_carbometab"/>
</dbReference>
<feature type="transmembrane region" description="Helical" evidence="10">
    <location>
        <begin position="184"/>
        <end position="203"/>
    </location>
</feature>
<dbReference type="EMBL" id="JBCLSH010000049">
    <property type="protein sequence ID" value="MEY8444456.1"/>
    <property type="molecule type" value="Genomic_DNA"/>
</dbReference>
<name>A0ABV4D4K1_9LACT</name>
<evidence type="ECO:0000256" key="6">
    <source>
        <dbReference type="ARBA" id="ARBA00022692"/>
    </source>
</evidence>
<protein>
    <submittedName>
        <fullName evidence="11">PTS sugar transporter subunit IIC</fullName>
    </submittedName>
</protein>
<feature type="transmembrane region" description="Helical" evidence="10">
    <location>
        <begin position="248"/>
        <end position="265"/>
    </location>
</feature>
<dbReference type="InterPro" id="IPR004700">
    <property type="entry name" value="PTS_IIC_man"/>
</dbReference>
<evidence type="ECO:0000256" key="7">
    <source>
        <dbReference type="ARBA" id="ARBA00022989"/>
    </source>
</evidence>
<dbReference type="PANTHER" id="PTHR32502:SF28">
    <property type="entry name" value="PHOSPHOTRANSFERASE SYSTEM SUGAR-SPECIFIC EIIC COMPONENT"/>
    <property type="match status" value="1"/>
</dbReference>
<dbReference type="RefSeq" id="WP_369948840.1">
    <property type="nucleotide sequence ID" value="NZ_JBCLSH010000049.1"/>
</dbReference>
<dbReference type="Proteomes" id="UP001565283">
    <property type="component" value="Unassembled WGS sequence"/>
</dbReference>
<evidence type="ECO:0000256" key="5">
    <source>
        <dbReference type="ARBA" id="ARBA00022683"/>
    </source>
</evidence>